<sequence>MESIESVVEACCRELLGAMRREDPFDVRGRLVEDYGLSSLQLVTLVTTVCEETGLPLTALTERDIARMKTAGDIAAIVQGALQAVKPS</sequence>
<dbReference type="PROSITE" id="PS00012">
    <property type="entry name" value="PHOSPHOPANTETHEINE"/>
    <property type="match status" value="1"/>
</dbReference>
<dbReference type="EMBL" id="JELY01003450">
    <property type="protein sequence ID" value="KYF48834.1"/>
    <property type="molecule type" value="Genomic_DNA"/>
</dbReference>
<dbReference type="Gene3D" id="1.10.1200.10">
    <property type="entry name" value="ACP-like"/>
    <property type="match status" value="1"/>
</dbReference>
<evidence type="ECO:0000256" key="2">
    <source>
        <dbReference type="ARBA" id="ARBA00022553"/>
    </source>
</evidence>
<dbReference type="PROSITE" id="PS50075">
    <property type="entry name" value="CARRIER"/>
    <property type="match status" value="1"/>
</dbReference>
<organism evidence="4 5">
    <name type="scientific">Sorangium cellulosum</name>
    <name type="common">Polyangium cellulosum</name>
    <dbReference type="NCBI Taxonomy" id="56"/>
    <lineage>
        <taxon>Bacteria</taxon>
        <taxon>Pseudomonadati</taxon>
        <taxon>Myxococcota</taxon>
        <taxon>Polyangia</taxon>
        <taxon>Polyangiales</taxon>
        <taxon>Polyangiaceae</taxon>
        <taxon>Sorangium</taxon>
    </lineage>
</organism>
<dbReference type="InterPro" id="IPR009081">
    <property type="entry name" value="PP-bd_ACP"/>
</dbReference>
<proteinExistence type="predicted"/>
<gene>
    <name evidence="4" type="ORF">BE08_40805</name>
</gene>
<name>A0A150P197_SORCE</name>
<feature type="domain" description="Carrier" evidence="3">
    <location>
        <begin position="2"/>
        <end position="82"/>
    </location>
</feature>
<evidence type="ECO:0000256" key="1">
    <source>
        <dbReference type="ARBA" id="ARBA00022450"/>
    </source>
</evidence>
<evidence type="ECO:0000259" key="3">
    <source>
        <dbReference type="PROSITE" id="PS50075"/>
    </source>
</evidence>
<dbReference type="SUPFAM" id="SSF47336">
    <property type="entry name" value="ACP-like"/>
    <property type="match status" value="1"/>
</dbReference>
<dbReference type="InterPro" id="IPR006162">
    <property type="entry name" value="Ppantetheine_attach_site"/>
</dbReference>
<dbReference type="Pfam" id="PF00550">
    <property type="entry name" value="PP-binding"/>
    <property type="match status" value="1"/>
</dbReference>
<dbReference type="AlphaFoldDB" id="A0A150P197"/>
<evidence type="ECO:0000313" key="5">
    <source>
        <dbReference type="Proteomes" id="UP000075420"/>
    </source>
</evidence>
<accession>A0A150P197</accession>
<dbReference type="Proteomes" id="UP000075420">
    <property type="component" value="Unassembled WGS sequence"/>
</dbReference>
<protein>
    <recommendedName>
        <fullName evidence="3">Carrier domain-containing protein</fullName>
    </recommendedName>
</protein>
<evidence type="ECO:0000313" key="4">
    <source>
        <dbReference type="EMBL" id="KYF48834.1"/>
    </source>
</evidence>
<dbReference type="InterPro" id="IPR036736">
    <property type="entry name" value="ACP-like_sf"/>
</dbReference>
<comment type="caution">
    <text evidence="4">The sequence shown here is derived from an EMBL/GenBank/DDBJ whole genome shotgun (WGS) entry which is preliminary data.</text>
</comment>
<keyword evidence="2" id="KW-0597">Phosphoprotein</keyword>
<reference evidence="4 5" key="1">
    <citation type="submission" date="2014-02" db="EMBL/GenBank/DDBJ databases">
        <title>The small core and large imbalanced accessory genome model reveals a collaborative survival strategy of Sorangium cellulosum strains in nature.</title>
        <authorList>
            <person name="Han K."/>
            <person name="Peng R."/>
            <person name="Blom J."/>
            <person name="Li Y.-Z."/>
        </authorList>
    </citation>
    <scope>NUCLEOTIDE SEQUENCE [LARGE SCALE GENOMIC DNA]</scope>
    <source>
        <strain evidence="4 5">So0157-25</strain>
    </source>
</reference>
<keyword evidence="1" id="KW-0596">Phosphopantetheine</keyword>